<evidence type="ECO:0000313" key="3">
    <source>
        <dbReference type="Proteomes" id="UP000281406"/>
    </source>
</evidence>
<name>A0A3N0YRJ8_ANAGA</name>
<organism evidence="2 3">
    <name type="scientific">Anabarilius grahami</name>
    <name type="common">Kanglang fish</name>
    <name type="synonym">Barilius grahami</name>
    <dbReference type="NCBI Taxonomy" id="495550"/>
    <lineage>
        <taxon>Eukaryota</taxon>
        <taxon>Metazoa</taxon>
        <taxon>Chordata</taxon>
        <taxon>Craniata</taxon>
        <taxon>Vertebrata</taxon>
        <taxon>Euteleostomi</taxon>
        <taxon>Actinopterygii</taxon>
        <taxon>Neopterygii</taxon>
        <taxon>Teleostei</taxon>
        <taxon>Ostariophysi</taxon>
        <taxon>Cypriniformes</taxon>
        <taxon>Xenocyprididae</taxon>
        <taxon>Xenocypridinae</taxon>
        <taxon>Xenocypridinae incertae sedis</taxon>
        <taxon>Anabarilius</taxon>
    </lineage>
</organism>
<dbReference type="EMBL" id="RJVU01028972">
    <property type="protein sequence ID" value="ROL48794.1"/>
    <property type="molecule type" value="Genomic_DNA"/>
</dbReference>
<accession>A0A3N0YRJ8</accession>
<reference evidence="2 3" key="1">
    <citation type="submission" date="2018-10" db="EMBL/GenBank/DDBJ databases">
        <title>Genome assembly for a Yunnan-Guizhou Plateau 3E fish, Anabarilius grahami (Regan), and its evolutionary and genetic applications.</title>
        <authorList>
            <person name="Jiang W."/>
        </authorList>
    </citation>
    <scope>NUCLEOTIDE SEQUENCE [LARGE SCALE GENOMIC DNA]</scope>
    <source>
        <strain evidence="2">AG-KIZ</strain>
        <tissue evidence="2">Muscle</tissue>
    </source>
</reference>
<comment type="caution">
    <text evidence="2">The sequence shown here is derived from an EMBL/GenBank/DDBJ whole genome shotgun (WGS) entry which is preliminary data.</text>
</comment>
<feature type="compositionally biased region" description="Low complexity" evidence="1">
    <location>
        <begin position="109"/>
        <end position="128"/>
    </location>
</feature>
<keyword evidence="3" id="KW-1185">Reference proteome</keyword>
<evidence type="ECO:0000313" key="2">
    <source>
        <dbReference type="EMBL" id="ROL48794.1"/>
    </source>
</evidence>
<proteinExistence type="predicted"/>
<dbReference type="AlphaFoldDB" id="A0A3N0YRJ8"/>
<protein>
    <submittedName>
        <fullName evidence="2">Uncharacterized protein</fullName>
    </submittedName>
</protein>
<sequence length="163" mass="17534">MSEIILFVSDEESFVLFESLPQSSGLIRSNYTAADSSRRASAQTYGSPHAKTPRPIVTAVETSAISFSGFSYSCPFYYSCHKEMDNKAVEHQARVSGNAASSREGTGLVPASGRRSRPSASQSRVAAQIQSHPTRTIQTIVSEAPVANPSKRLPLLTVQAQTP</sequence>
<feature type="region of interest" description="Disordered" evidence="1">
    <location>
        <begin position="91"/>
        <end position="134"/>
    </location>
</feature>
<dbReference type="Proteomes" id="UP000281406">
    <property type="component" value="Unassembled WGS sequence"/>
</dbReference>
<evidence type="ECO:0000256" key="1">
    <source>
        <dbReference type="SAM" id="MobiDB-lite"/>
    </source>
</evidence>
<gene>
    <name evidence="2" type="ORF">DPX16_23444</name>
</gene>